<dbReference type="AlphaFoldDB" id="A0A9D9DDM7"/>
<dbReference type="PANTHER" id="PTHR33055">
    <property type="entry name" value="TRANSPOSASE FOR INSERTION SEQUENCE ELEMENT IS1111A"/>
    <property type="match status" value="1"/>
</dbReference>
<protein>
    <submittedName>
        <fullName evidence="3">IS110 family transposase</fullName>
    </submittedName>
</protein>
<dbReference type="GO" id="GO:0004803">
    <property type="term" value="F:transposase activity"/>
    <property type="evidence" value="ECO:0007669"/>
    <property type="project" value="InterPro"/>
</dbReference>
<evidence type="ECO:0000259" key="1">
    <source>
        <dbReference type="Pfam" id="PF01548"/>
    </source>
</evidence>
<comment type="caution">
    <text evidence="3">The sequence shown here is derived from an EMBL/GenBank/DDBJ whole genome shotgun (WGS) entry which is preliminary data.</text>
</comment>
<dbReference type="InterPro" id="IPR003346">
    <property type="entry name" value="Transposase_20"/>
</dbReference>
<dbReference type="InterPro" id="IPR047650">
    <property type="entry name" value="Transpos_IS110"/>
</dbReference>
<name>A0A9D9DDM7_9FIRM</name>
<dbReference type="Pfam" id="PF02371">
    <property type="entry name" value="Transposase_20"/>
    <property type="match status" value="1"/>
</dbReference>
<sequence>MPFYVGIDVSKWKHDVLAVDQNGAVVLGPIQVKNDKEGFASLLESLGGLGGSKGDVHICMESTGHYHLAVYGFLAGEGYAPSVVNPFLASCFARGLTLRKEKNDRVDAAALARYALEKKPEPGSSQPEALRQLRSLTRARDKLVRERSDKIVVITNCLDAIFPEFAGIIPVKSAVARFILSKKADAASIAKMTTAFMEKARKISRRGCALKLEELRKAASETVGRPDPASSAIIRATIPVLESVDAAVSEIEAQIEEIMSGIDEHVSSIPGVSTISAAAVLGEYGDISRFNGPGKMLAYAGMESSHSQSGQKDSHGKMVKRGSPHLRYVLMNLAISVKNWNQPFAKYYEKKHTAEGKKRRVALSHVAKKLIRVIWKLETAGIDFDPKKLR</sequence>
<reference evidence="3" key="1">
    <citation type="submission" date="2020-10" db="EMBL/GenBank/DDBJ databases">
        <authorList>
            <person name="Gilroy R."/>
        </authorList>
    </citation>
    <scope>NUCLEOTIDE SEQUENCE</scope>
    <source>
        <strain evidence="3">17113</strain>
    </source>
</reference>
<feature type="domain" description="Transposase IS116/IS110/IS902 C-terminal" evidence="2">
    <location>
        <begin position="264"/>
        <end position="349"/>
    </location>
</feature>
<reference evidence="3" key="2">
    <citation type="journal article" date="2021" name="PeerJ">
        <title>Extensive microbial diversity within the chicken gut microbiome revealed by metagenomics and culture.</title>
        <authorList>
            <person name="Gilroy R."/>
            <person name="Ravi A."/>
            <person name="Getino M."/>
            <person name="Pursley I."/>
            <person name="Horton D.L."/>
            <person name="Alikhan N.F."/>
            <person name="Baker D."/>
            <person name="Gharbi K."/>
            <person name="Hall N."/>
            <person name="Watson M."/>
            <person name="Adriaenssens E.M."/>
            <person name="Foster-Nyarko E."/>
            <person name="Jarju S."/>
            <person name="Secka A."/>
            <person name="Antonio M."/>
            <person name="Oren A."/>
            <person name="Chaudhuri R.R."/>
            <person name="La Ragione R."/>
            <person name="Hildebrand F."/>
            <person name="Pallen M.J."/>
        </authorList>
    </citation>
    <scope>NUCLEOTIDE SEQUENCE</scope>
    <source>
        <strain evidence="3">17113</strain>
    </source>
</reference>
<dbReference type="EMBL" id="JADINA010000005">
    <property type="protein sequence ID" value="MBO8425784.1"/>
    <property type="molecule type" value="Genomic_DNA"/>
</dbReference>
<feature type="domain" description="Transposase IS110-like N-terminal" evidence="1">
    <location>
        <begin position="5"/>
        <end position="163"/>
    </location>
</feature>
<gene>
    <name evidence="3" type="ORF">IAC61_00500</name>
</gene>
<dbReference type="PANTHER" id="PTHR33055:SF15">
    <property type="entry name" value="TRANSPOSASE-RELATED"/>
    <property type="match status" value="1"/>
</dbReference>
<evidence type="ECO:0000313" key="4">
    <source>
        <dbReference type="Proteomes" id="UP000823634"/>
    </source>
</evidence>
<dbReference type="Proteomes" id="UP000823634">
    <property type="component" value="Unassembled WGS sequence"/>
</dbReference>
<organism evidence="3 4">
    <name type="scientific">Candidatus Alloenteromonas pullistercoris</name>
    <dbReference type="NCBI Taxonomy" id="2840785"/>
    <lineage>
        <taxon>Bacteria</taxon>
        <taxon>Bacillati</taxon>
        <taxon>Bacillota</taxon>
        <taxon>Bacillota incertae sedis</taxon>
        <taxon>Candidatus Alloenteromonas</taxon>
    </lineage>
</organism>
<evidence type="ECO:0000259" key="2">
    <source>
        <dbReference type="Pfam" id="PF02371"/>
    </source>
</evidence>
<dbReference type="InterPro" id="IPR002525">
    <property type="entry name" value="Transp_IS110-like_N"/>
</dbReference>
<dbReference type="NCBIfam" id="NF033542">
    <property type="entry name" value="transpos_IS110"/>
    <property type="match status" value="1"/>
</dbReference>
<dbReference type="GO" id="GO:0003677">
    <property type="term" value="F:DNA binding"/>
    <property type="evidence" value="ECO:0007669"/>
    <property type="project" value="InterPro"/>
</dbReference>
<dbReference type="Pfam" id="PF01548">
    <property type="entry name" value="DEDD_Tnp_IS110"/>
    <property type="match status" value="1"/>
</dbReference>
<accession>A0A9D9DDM7</accession>
<proteinExistence type="predicted"/>
<dbReference type="GO" id="GO:0006313">
    <property type="term" value="P:DNA transposition"/>
    <property type="evidence" value="ECO:0007669"/>
    <property type="project" value="InterPro"/>
</dbReference>
<evidence type="ECO:0000313" key="3">
    <source>
        <dbReference type="EMBL" id="MBO8425784.1"/>
    </source>
</evidence>